<feature type="chain" id="PRO_5037850582" description="Histidine phosphatase family protein" evidence="2">
    <location>
        <begin position="37"/>
        <end position="216"/>
    </location>
</feature>
<protein>
    <recommendedName>
        <fullName evidence="5">Histidine phosphatase family protein</fullName>
    </recommendedName>
</protein>
<name>A0A927E9F5_9HYPH</name>
<feature type="signal peptide" evidence="2">
    <location>
        <begin position="1"/>
        <end position="36"/>
    </location>
</feature>
<dbReference type="EMBL" id="JACXWY010000009">
    <property type="protein sequence ID" value="MBD3847176.1"/>
    <property type="molecule type" value="Genomic_DNA"/>
</dbReference>
<evidence type="ECO:0000256" key="1">
    <source>
        <dbReference type="SAM" id="MobiDB-lite"/>
    </source>
</evidence>
<evidence type="ECO:0008006" key="5">
    <source>
        <dbReference type="Google" id="ProtNLM"/>
    </source>
</evidence>
<evidence type="ECO:0000313" key="3">
    <source>
        <dbReference type="EMBL" id="MBD3847176.1"/>
    </source>
</evidence>
<keyword evidence="2" id="KW-0732">Signal</keyword>
<dbReference type="Proteomes" id="UP000619295">
    <property type="component" value="Unassembled WGS sequence"/>
</dbReference>
<feature type="compositionally biased region" description="Basic and acidic residues" evidence="1">
    <location>
        <begin position="197"/>
        <end position="206"/>
    </location>
</feature>
<organism evidence="3 4">
    <name type="scientific">Bosea spartocytisi</name>
    <dbReference type="NCBI Taxonomy" id="2773451"/>
    <lineage>
        <taxon>Bacteria</taxon>
        <taxon>Pseudomonadati</taxon>
        <taxon>Pseudomonadota</taxon>
        <taxon>Alphaproteobacteria</taxon>
        <taxon>Hyphomicrobiales</taxon>
        <taxon>Boseaceae</taxon>
        <taxon>Bosea</taxon>
    </lineage>
</organism>
<feature type="region of interest" description="Disordered" evidence="1">
    <location>
        <begin position="197"/>
        <end position="216"/>
    </location>
</feature>
<accession>A0A927E9F5</accession>
<evidence type="ECO:0000313" key="4">
    <source>
        <dbReference type="Proteomes" id="UP000619295"/>
    </source>
</evidence>
<comment type="caution">
    <text evidence="3">The sequence shown here is derived from an EMBL/GenBank/DDBJ whole genome shotgun (WGS) entry which is preliminary data.</text>
</comment>
<reference evidence="3" key="1">
    <citation type="submission" date="2020-09" db="EMBL/GenBank/DDBJ databases">
        <title>Bosea spartocytisi sp. nov. a root nodule endophyte of Spartocytisus supranubius in the high mountain ecosystem fo the Teide National Park (Canary Islands, Spain).</title>
        <authorList>
            <person name="Pulido-Suarez L."/>
            <person name="Peix A."/>
            <person name="Igual J.M."/>
            <person name="Socas-Perez N."/>
            <person name="Velazquez E."/>
            <person name="Flores-Felix J.D."/>
            <person name="Leon-Barrios M."/>
        </authorList>
    </citation>
    <scope>NUCLEOTIDE SEQUENCE</scope>
    <source>
        <strain evidence="3">SSUT16</strain>
    </source>
</reference>
<dbReference type="AlphaFoldDB" id="A0A927E9F5"/>
<gene>
    <name evidence="3" type="ORF">IED13_15810</name>
</gene>
<keyword evidence="4" id="KW-1185">Reference proteome</keyword>
<sequence length="216" mass="23172">MRRVASAGPQGGASMMAAARLVVALLAAAAMGSPAAARSVETIVLVRHGEKPSGGFGRLDCQGLNRAQALPGVILGAFGKPDALFAPDPGHLKKDDGVKYPYRRPLQTLEPLSRQLGLPIQTPYGYKQTGRLAQALDAPDYRGATVVVAWEHKRLVDLARRLMTEHGGDADAVPRWHGSDFDGIYVVRIARDGETARASFEQRRQGLDGQSRNCPP</sequence>
<proteinExistence type="predicted"/>
<evidence type="ECO:0000256" key="2">
    <source>
        <dbReference type="SAM" id="SignalP"/>
    </source>
</evidence>